<accession>A0A0F9L8H6</accession>
<feature type="non-terminal residue" evidence="1">
    <location>
        <position position="310"/>
    </location>
</feature>
<evidence type="ECO:0000313" key="1">
    <source>
        <dbReference type="EMBL" id="KKM60265.1"/>
    </source>
</evidence>
<dbReference type="AlphaFoldDB" id="A0A0F9L8H6"/>
<comment type="caution">
    <text evidence="1">The sequence shown here is derived from an EMBL/GenBank/DDBJ whole genome shotgun (WGS) entry which is preliminary data.</text>
</comment>
<gene>
    <name evidence="1" type="ORF">LCGC14_1543650</name>
</gene>
<sequence length="310" mass="35965">MGKIYNRKVAQRSINAPVVTEELNLSDAIDMDQMDLEQMRGEPIPVINENEIMDYLADDYDDRIVEEPEVPPLEMTDEEIPEFSSNQEAMNYAISNNEVVRINYICQGGSRGRGRKLKREIGLARGAAITRIIEPHHLFTAGTGNLLVVTFDRSVREIRAFIVNNIVNYIFTGKKFKKRMRIIPESNEKEIIMENSVFANLKSIGDTLEKEGLQKSAEIITNSMQNLYEMKISQYVGVQGYWIRNRRCWDNCYRQKRSSEPDKAAQEVWMDCWAEYQKSINDDKSGWEKYASEEKNIKEADIKIVEKKRK</sequence>
<dbReference type="EMBL" id="LAZR01011712">
    <property type="protein sequence ID" value="KKM60265.1"/>
    <property type="molecule type" value="Genomic_DNA"/>
</dbReference>
<proteinExistence type="predicted"/>
<protein>
    <submittedName>
        <fullName evidence="1">Uncharacterized protein</fullName>
    </submittedName>
</protein>
<organism evidence="1">
    <name type="scientific">marine sediment metagenome</name>
    <dbReference type="NCBI Taxonomy" id="412755"/>
    <lineage>
        <taxon>unclassified sequences</taxon>
        <taxon>metagenomes</taxon>
        <taxon>ecological metagenomes</taxon>
    </lineage>
</organism>
<name>A0A0F9L8H6_9ZZZZ</name>
<reference evidence="1" key="1">
    <citation type="journal article" date="2015" name="Nature">
        <title>Complex archaea that bridge the gap between prokaryotes and eukaryotes.</title>
        <authorList>
            <person name="Spang A."/>
            <person name="Saw J.H."/>
            <person name="Jorgensen S.L."/>
            <person name="Zaremba-Niedzwiedzka K."/>
            <person name="Martijn J."/>
            <person name="Lind A.E."/>
            <person name="van Eijk R."/>
            <person name="Schleper C."/>
            <person name="Guy L."/>
            <person name="Ettema T.J."/>
        </authorList>
    </citation>
    <scope>NUCLEOTIDE SEQUENCE</scope>
</reference>